<dbReference type="Pfam" id="PF04773">
    <property type="entry name" value="FecR"/>
    <property type="match status" value="1"/>
</dbReference>
<sequence length="365" mass="39479">MKYVILFCITFNCYASIGKITDQVNKPSSIQRAKGLLTGSKGTGVEMNDAITTSQGKIGITFDDDTKVQVTENSKLLIDDFVYDPKSSKGGKLAMKVALGTVRYASGQIAKNNPQAVAINTPSATIAVRGTDFTATVDEIGASTIILLPSCPRGWIDIDRDCKTGEISVTTDAGFVTLNKPFQATKVESRSSFPQKPVILNLSEDAISNMLIVAPPKQLTRESEADKKREIRKGALDVDFLRETGLVNSLDLQQKEVYKDKLSQNLLDQDFLANVLDIINSQLAAQQNLLNTQKNGLLPDYVATSGVVANIDDLSVELCRNDGSNQQCVSTPKGQSSTIIQQQGSVEVKNRINNGGGTTITLRQN</sequence>
<evidence type="ECO:0000313" key="2">
    <source>
        <dbReference type="EMBL" id="CAB4168103.1"/>
    </source>
</evidence>
<gene>
    <name evidence="5" type="ORF">UFOVP1666_184</name>
    <name evidence="2" type="ORF">UFOVP867_139</name>
    <name evidence="3" type="ORF">UFOVP913_59</name>
    <name evidence="4" type="ORF">UFOVP993_112</name>
</gene>
<dbReference type="EMBL" id="LR796858">
    <property type="protein sequence ID" value="CAB4170584.1"/>
    <property type="molecule type" value="Genomic_DNA"/>
</dbReference>
<evidence type="ECO:0000313" key="5">
    <source>
        <dbReference type="EMBL" id="CAB4223360.1"/>
    </source>
</evidence>
<reference evidence="2" key="1">
    <citation type="submission" date="2020-04" db="EMBL/GenBank/DDBJ databases">
        <authorList>
            <person name="Chiriac C."/>
            <person name="Salcher M."/>
            <person name="Ghai R."/>
            <person name="Kavagutti S V."/>
        </authorList>
    </citation>
    <scope>NUCLEOTIDE SEQUENCE</scope>
</reference>
<dbReference type="Gene3D" id="2.60.120.1440">
    <property type="match status" value="1"/>
</dbReference>
<name>A0A6J5P9B9_9CAUD</name>
<dbReference type="EMBL" id="LR797534">
    <property type="protein sequence ID" value="CAB4223360.1"/>
    <property type="molecule type" value="Genomic_DNA"/>
</dbReference>
<evidence type="ECO:0000313" key="4">
    <source>
        <dbReference type="EMBL" id="CAB4176983.1"/>
    </source>
</evidence>
<evidence type="ECO:0000313" key="3">
    <source>
        <dbReference type="EMBL" id="CAB4170584.1"/>
    </source>
</evidence>
<dbReference type="EMBL" id="LR796815">
    <property type="protein sequence ID" value="CAB4168103.1"/>
    <property type="molecule type" value="Genomic_DNA"/>
</dbReference>
<dbReference type="InterPro" id="IPR006860">
    <property type="entry name" value="FecR"/>
</dbReference>
<proteinExistence type="predicted"/>
<protein>
    <submittedName>
        <fullName evidence="2">FecR protein</fullName>
    </submittedName>
</protein>
<dbReference type="EMBL" id="LR796944">
    <property type="protein sequence ID" value="CAB4176983.1"/>
    <property type="molecule type" value="Genomic_DNA"/>
</dbReference>
<organism evidence="2">
    <name type="scientific">uncultured Caudovirales phage</name>
    <dbReference type="NCBI Taxonomy" id="2100421"/>
    <lineage>
        <taxon>Viruses</taxon>
        <taxon>Duplodnaviria</taxon>
        <taxon>Heunggongvirae</taxon>
        <taxon>Uroviricota</taxon>
        <taxon>Caudoviricetes</taxon>
        <taxon>Peduoviridae</taxon>
        <taxon>Maltschvirus</taxon>
        <taxon>Maltschvirus maltsch</taxon>
    </lineage>
</organism>
<evidence type="ECO:0000259" key="1">
    <source>
        <dbReference type="Pfam" id="PF04773"/>
    </source>
</evidence>
<accession>A0A6J5P9B9</accession>
<feature type="domain" description="FecR protein" evidence="1">
    <location>
        <begin position="51"/>
        <end position="143"/>
    </location>
</feature>